<organism evidence="2">
    <name type="scientific">Caulerpa lentillifera</name>
    <dbReference type="NCBI Taxonomy" id="148947"/>
    <lineage>
        <taxon>Eukaryota</taxon>
        <taxon>Viridiplantae</taxon>
        <taxon>Chlorophyta</taxon>
        <taxon>core chlorophytes</taxon>
        <taxon>Ulvophyceae</taxon>
        <taxon>TCBD clade</taxon>
        <taxon>Bryopsidales</taxon>
        <taxon>Halimedineae</taxon>
        <taxon>Caulerpaceae</taxon>
        <taxon>Caulerpa</taxon>
    </lineage>
</organism>
<evidence type="ECO:0000256" key="1">
    <source>
        <dbReference type="SAM" id="MobiDB-lite"/>
    </source>
</evidence>
<reference evidence="2" key="1">
    <citation type="journal article" date="2019" name="Mitochondrial DNA Part B Resour">
        <title>The complete mitogenome of Caulerpa lentillifera and its phylogenetic analysis.</title>
        <authorList>
            <person name="Jia X."/>
            <person name="Liu T."/>
            <person name="Wang X."/>
            <person name="Tang X."/>
            <person name="Jin Y."/>
        </authorList>
    </citation>
    <scope>NUCLEOTIDE SEQUENCE</scope>
</reference>
<dbReference type="EMBL" id="MN201586">
    <property type="protein sequence ID" value="QKS32235.1"/>
    <property type="molecule type" value="Genomic_DNA"/>
</dbReference>
<geneLocation type="mitochondrion" evidence="2"/>
<sequence length="169" mass="17949">MPRTCFAKASYAMLCYGVPEGDEGVGNTPLERAAYSARSGPERDAERQANSPSLRCSLRSGPLAGQGFQAPSKPKALKPFGLQAARLQCLQFPLLAFPHRVRASRGHNSLQAGRAPSVPFGKSENPFGAGIPDRFRASRPVAMSLIRLCAVAGRFPSALSPSGTKPLAR</sequence>
<accession>A0A7D4ZN81</accession>
<evidence type="ECO:0000313" key="2">
    <source>
        <dbReference type="EMBL" id="QKS32235.1"/>
    </source>
</evidence>
<protein>
    <submittedName>
        <fullName evidence="2">Uncharacterized protein</fullName>
    </submittedName>
</protein>
<proteinExistence type="predicted"/>
<feature type="region of interest" description="Disordered" evidence="1">
    <location>
        <begin position="34"/>
        <end position="56"/>
    </location>
</feature>
<dbReference type="AlphaFoldDB" id="A0A7D4ZN81"/>
<gene>
    <name evidence="2" type="primary">orf169</name>
</gene>
<keyword evidence="2" id="KW-0496">Mitochondrion</keyword>
<name>A0A7D4ZN81_9CHLO</name>